<name>A0A1X2I4Q1_9FUNG</name>
<comment type="caution">
    <text evidence="2">The sequence shown here is derived from an EMBL/GenBank/DDBJ whole genome shotgun (WGS) entry which is preliminary data.</text>
</comment>
<feature type="compositionally biased region" description="Pro residues" evidence="1">
    <location>
        <begin position="175"/>
        <end position="184"/>
    </location>
</feature>
<feature type="compositionally biased region" description="Low complexity" evidence="1">
    <location>
        <begin position="17"/>
        <end position="39"/>
    </location>
</feature>
<gene>
    <name evidence="2" type="ORF">BCR42DRAFT_424143</name>
</gene>
<reference evidence="2 3" key="1">
    <citation type="submission" date="2016-07" db="EMBL/GenBank/DDBJ databases">
        <title>Pervasive Adenine N6-methylation of Active Genes in Fungi.</title>
        <authorList>
            <consortium name="DOE Joint Genome Institute"/>
            <person name="Mondo S.J."/>
            <person name="Dannebaum R.O."/>
            <person name="Kuo R.C."/>
            <person name="Labutti K."/>
            <person name="Haridas S."/>
            <person name="Kuo A."/>
            <person name="Salamov A."/>
            <person name="Ahrendt S.R."/>
            <person name="Lipzen A."/>
            <person name="Sullivan W."/>
            <person name="Andreopoulos W.B."/>
            <person name="Clum A."/>
            <person name="Lindquist E."/>
            <person name="Daum C."/>
            <person name="Ramamoorthy G.K."/>
            <person name="Gryganskyi A."/>
            <person name="Culley D."/>
            <person name="Magnuson J.K."/>
            <person name="James T.Y."/>
            <person name="O'Malley M.A."/>
            <person name="Stajich J.E."/>
            <person name="Spatafora J.W."/>
            <person name="Visel A."/>
            <person name="Grigoriev I.V."/>
        </authorList>
    </citation>
    <scope>NUCLEOTIDE SEQUENCE [LARGE SCALE GENOMIC DNA]</scope>
    <source>
        <strain evidence="2 3">NRRL 1336</strain>
    </source>
</reference>
<dbReference type="EMBL" id="MCGE01000028">
    <property type="protein sequence ID" value="ORZ09299.1"/>
    <property type="molecule type" value="Genomic_DNA"/>
</dbReference>
<evidence type="ECO:0000313" key="2">
    <source>
        <dbReference type="EMBL" id="ORZ09299.1"/>
    </source>
</evidence>
<accession>A0A1X2I4Q1</accession>
<protein>
    <submittedName>
        <fullName evidence="2">Uncharacterized protein</fullName>
    </submittedName>
</protein>
<evidence type="ECO:0000256" key="1">
    <source>
        <dbReference type="SAM" id="MobiDB-lite"/>
    </source>
</evidence>
<feature type="compositionally biased region" description="Pro residues" evidence="1">
    <location>
        <begin position="64"/>
        <end position="75"/>
    </location>
</feature>
<feature type="compositionally biased region" description="Polar residues" evidence="1">
    <location>
        <begin position="162"/>
        <end position="173"/>
    </location>
</feature>
<feature type="compositionally biased region" description="Low complexity" evidence="1">
    <location>
        <begin position="105"/>
        <end position="120"/>
    </location>
</feature>
<dbReference type="AlphaFoldDB" id="A0A1X2I4Q1"/>
<proteinExistence type="predicted"/>
<feature type="compositionally biased region" description="Polar residues" evidence="1">
    <location>
        <begin position="141"/>
        <end position="151"/>
    </location>
</feature>
<evidence type="ECO:0000313" key="3">
    <source>
        <dbReference type="Proteomes" id="UP000193560"/>
    </source>
</evidence>
<feature type="region of interest" description="Disordered" evidence="1">
    <location>
        <begin position="1"/>
        <end position="184"/>
    </location>
</feature>
<feature type="compositionally biased region" description="Polar residues" evidence="1">
    <location>
        <begin position="121"/>
        <end position="132"/>
    </location>
</feature>
<dbReference type="Proteomes" id="UP000193560">
    <property type="component" value="Unassembled WGS sequence"/>
</dbReference>
<keyword evidence="3" id="KW-1185">Reference proteome</keyword>
<sequence length="218" mass="24449">MDEKGLPAPLIEGYQRSSSSWQHSLSSVSSDSSTCSSGSYTLNKTKNVYDIKPMKSITVTSPASHPPPLAPPMPKPSVSRRIINRLSLSKSTKRPSSKVAPSATQSLQRSNNYLNNSNQNTYSRQPSHRMNSNPPPKPSLPRTTHLQSQYPSRLPLDRHTYMNDSKNNYQTTDIPRPPSPPPSPCGIDAYLSQQRTQGVEHLQYQSSHYYHRHRIVVK</sequence>
<organism evidence="2 3">
    <name type="scientific">Absidia repens</name>
    <dbReference type="NCBI Taxonomy" id="90262"/>
    <lineage>
        <taxon>Eukaryota</taxon>
        <taxon>Fungi</taxon>
        <taxon>Fungi incertae sedis</taxon>
        <taxon>Mucoromycota</taxon>
        <taxon>Mucoromycotina</taxon>
        <taxon>Mucoromycetes</taxon>
        <taxon>Mucorales</taxon>
        <taxon>Cunninghamellaceae</taxon>
        <taxon>Absidia</taxon>
    </lineage>
</organism>